<dbReference type="GO" id="GO:0004402">
    <property type="term" value="F:histone acetyltransferase activity"/>
    <property type="evidence" value="ECO:0007669"/>
    <property type="project" value="InterPro"/>
</dbReference>
<evidence type="ECO:0000256" key="7">
    <source>
        <dbReference type="ARBA" id="ARBA00022853"/>
    </source>
</evidence>
<evidence type="ECO:0000256" key="5">
    <source>
        <dbReference type="ARBA" id="ARBA00022771"/>
    </source>
</evidence>
<dbReference type="EC" id="2.3.1.48" evidence="2"/>
<evidence type="ECO:0000256" key="8">
    <source>
        <dbReference type="ARBA" id="ARBA00023015"/>
    </source>
</evidence>
<evidence type="ECO:0000256" key="3">
    <source>
        <dbReference type="ARBA" id="ARBA00022679"/>
    </source>
</evidence>
<keyword evidence="5 12" id="KW-0863">Zinc-finger</keyword>
<dbReference type="PANTHER" id="PTHR13808:SF1">
    <property type="entry name" value="HISTONE ACETYLTRANSFERASE"/>
    <property type="match status" value="1"/>
</dbReference>
<comment type="catalytic activity">
    <reaction evidence="11">
        <text>L-lysyl-[protein] + acetyl-CoA = N(6)-acetyl-L-lysyl-[protein] + CoA + H(+)</text>
        <dbReference type="Rhea" id="RHEA:45948"/>
        <dbReference type="Rhea" id="RHEA-COMP:9752"/>
        <dbReference type="Rhea" id="RHEA-COMP:10731"/>
        <dbReference type="ChEBI" id="CHEBI:15378"/>
        <dbReference type="ChEBI" id="CHEBI:29969"/>
        <dbReference type="ChEBI" id="CHEBI:57287"/>
        <dbReference type="ChEBI" id="CHEBI:57288"/>
        <dbReference type="ChEBI" id="CHEBI:61930"/>
        <dbReference type="EC" id="2.3.1.48"/>
    </reaction>
</comment>
<dbReference type="InterPro" id="IPR013178">
    <property type="entry name" value="Histone_AcTrfase_Rtt109/CBP"/>
</dbReference>
<keyword evidence="3" id="KW-0808">Transferase</keyword>
<evidence type="ECO:0000256" key="10">
    <source>
        <dbReference type="ARBA" id="ARBA00023242"/>
    </source>
</evidence>
<evidence type="ECO:0000256" key="1">
    <source>
        <dbReference type="ARBA" id="ARBA00004123"/>
    </source>
</evidence>
<keyword evidence="7" id="KW-0156">Chromatin regulator</keyword>
<dbReference type="InterPro" id="IPR000197">
    <property type="entry name" value="Znf_TAZ"/>
</dbReference>
<keyword evidence="8" id="KW-0805">Transcription regulation</keyword>
<dbReference type="Pfam" id="PF02135">
    <property type="entry name" value="zf-TAZ"/>
    <property type="match status" value="1"/>
</dbReference>
<gene>
    <name evidence="15" type="primary">LOC118409743</name>
</gene>
<dbReference type="Proteomes" id="UP000001554">
    <property type="component" value="Chromosome 2"/>
</dbReference>
<evidence type="ECO:0000259" key="13">
    <source>
        <dbReference type="PROSITE" id="PS50134"/>
    </source>
</evidence>
<sequence length="201" mass="23156">MDSTSVDVQKNQPSLSPEARRQAMQRCIREVAHACQCRDAACDLQGCRKMKRVLQHYKGCKKKVNGSCRACEQLIFLCCYHAKRCRQQKCPMPFCLIIKRKLGQLELQQLLGRQDVTSFLQLIFSPSPQETRHQYIQWCANTMGHANQCRDVACSLQGCHKMKRVVQRIKKRAQEYREARQVAILYDCPTKPLPPLGSSRS</sequence>
<dbReference type="OrthoDB" id="899at2759"/>
<dbReference type="InterPro" id="IPR035898">
    <property type="entry name" value="TAZ_dom_sf"/>
</dbReference>
<keyword evidence="9" id="KW-0804">Transcription</keyword>
<dbReference type="SUPFAM" id="SSF57933">
    <property type="entry name" value="TAZ domain"/>
    <property type="match status" value="1"/>
</dbReference>
<dbReference type="SMART" id="SM00551">
    <property type="entry name" value="ZnF_TAZ"/>
    <property type="match status" value="1"/>
</dbReference>
<reference evidence="14" key="1">
    <citation type="journal article" date="2020" name="Nat. Ecol. Evol.">
        <title>Deeply conserved synteny resolves early events in vertebrate evolution.</title>
        <authorList>
            <person name="Simakov O."/>
            <person name="Marletaz F."/>
            <person name="Yue J.X."/>
            <person name="O'Connell B."/>
            <person name="Jenkins J."/>
            <person name="Brandt A."/>
            <person name="Calef R."/>
            <person name="Tung C.H."/>
            <person name="Huang T.K."/>
            <person name="Schmutz J."/>
            <person name="Satoh N."/>
            <person name="Yu J.K."/>
            <person name="Putnam N.H."/>
            <person name="Green R.E."/>
            <person name="Rokhsar D.S."/>
        </authorList>
    </citation>
    <scope>NUCLEOTIDE SEQUENCE [LARGE SCALE GENOMIC DNA]</scope>
    <source>
        <strain evidence="14">S238N-H82</strain>
    </source>
</reference>
<evidence type="ECO:0000313" key="15">
    <source>
        <dbReference type="RefSeq" id="XP_035666919.1"/>
    </source>
</evidence>
<dbReference type="PROSITE" id="PS50134">
    <property type="entry name" value="ZF_TAZ"/>
    <property type="match status" value="1"/>
</dbReference>
<keyword evidence="14" id="KW-1185">Reference proteome</keyword>
<organism evidence="14 15">
    <name type="scientific">Branchiostoma floridae</name>
    <name type="common">Florida lancelet</name>
    <name type="synonym">Amphioxus</name>
    <dbReference type="NCBI Taxonomy" id="7739"/>
    <lineage>
        <taxon>Eukaryota</taxon>
        <taxon>Metazoa</taxon>
        <taxon>Chordata</taxon>
        <taxon>Cephalochordata</taxon>
        <taxon>Leptocardii</taxon>
        <taxon>Amphioxiformes</taxon>
        <taxon>Branchiostomatidae</taxon>
        <taxon>Branchiostoma</taxon>
    </lineage>
</organism>
<proteinExistence type="predicted"/>
<dbReference type="Gene3D" id="1.20.1020.10">
    <property type="entry name" value="TAZ domain"/>
    <property type="match status" value="2"/>
</dbReference>
<dbReference type="RefSeq" id="XP_035666919.1">
    <property type="nucleotide sequence ID" value="XM_035811026.1"/>
</dbReference>
<keyword evidence="6 12" id="KW-0862">Zinc</keyword>
<comment type="subcellular location">
    <subcellularLocation>
        <location evidence="1">Nucleus</location>
    </subcellularLocation>
</comment>
<name>A0A9J7MGG6_BRAFL</name>
<reference evidence="15" key="2">
    <citation type="submission" date="2025-08" db="UniProtKB">
        <authorList>
            <consortium name="RefSeq"/>
        </authorList>
    </citation>
    <scope>IDENTIFICATION</scope>
    <source>
        <strain evidence="15">S238N-H82</strain>
        <tissue evidence="15">Testes</tissue>
    </source>
</reference>
<evidence type="ECO:0000256" key="4">
    <source>
        <dbReference type="ARBA" id="ARBA00022723"/>
    </source>
</evidence>
<protein>
    <recommendedName>
        <fullName evidence="2">histone acetyltransferase</fullName>
        <ecNumber evidence="2">2.3.1.48</ecNumber>
    </recommendedName>
</protein>
<evidence type="ECO:0000256" key="2">
    <source>
        <dbReference type="ARBA" id="ARBA00013184"/>
    </source>
</evidence>
<dbReference type="AlphaFoldDB" id="A0A9J7MGG6"/>
<dbReference type="GO" id="GO:0005634">
    <property type="term" value="C:nucleus"/>
    <property type="evidence" value="ECO:0007669"/>
    <property type="project" value="UniProtKB-SubCell"/>
</dbReference>
<feature type="domain" description="TAZ-type" evidence="13">
    <location>
        <begin position="17"/>
        <end position="98"/>
    </location>
</feature>
<keyword evidence="4 12" id="KW-0479">Metal-binding</keyword>
<evidence type="ECO:0000256" key="11">
    <source>
        <dbReference type="ARBA" id="ARBA00048017"/>
    </source>
</evidence>
<evidence type="ECO:0000256" key="12">
    <source>
        <dbReference type="PROSITE-ProRule" id="PRU00203"/>
    </source>
</evidence>
<feature type="zinc finger region" description="TAZ-type" evidence="12">
    <location>
        <begin position="17"/>
        <end position="98"/>
    </location>
</feature>
<dbReference type="GeneID" id="118409743"/>
<dbReference type="GO" id="GO:0008270">
    <property type="term" value="F:zinc ion binding"/>
    <property type="evidence" value="ECO:0007669"/>
    <property type="project" value="UniProtKB-KW"/>
</dbReference>
<dbReference type="GO" id="GO:0006355">
    <property type="term" value="P:regulation of DNA-templated transcription"/>
    <property type="evidence" value="ECO:0007669"/>
    <property type="project" value="InterPro"/>
</dbReference>
<evidence type="ECO:0000256" key="6">
    <source>
        <dbReference type="ARBA" id="ARBA00022833"/>
    </source>
</evidence>
<evidence type="ECO:0000256" key="9">
    <source>
        <dbReference type="ARBA" id="ARBA00023163"/>
    </source>
</evidence>
<evidence type="ECO:0000313" key="14">
    <source>
        <dbReference type="Proteomes" id="UP000001554"/>
    </source>
</evidence>
<dbReference type="KEGG" id="bfo:118409743"/>
<accession>A0A9J7MGG6</accession>
<keyword evidence="10" id="KW-0539">Nucleus</keyword>
<dbReference type="PANTHER" id="PTHR13808">
    <property type="entry name" value="CBP/P300-RELATED"/>
    <property type="match status" value="1"/>
</dbReference>